<evidence type="ECO:0000313" key="1">
    <source>
        <dbReference type="EMBL" id="GGT97764.1"/>
    </source>
</evidence>
<dbReference type="AlphaFoldDB" id="A0A918HQY3"/>
<reference evidence="1" key="2">
    <citation type="submission" date="2020-09" db="EMBL/GenBank/DDBJ databases">
        <authorList>
            <person name="Sun Q."/>
            <person name="Ohkuma M."/>
        </authorList>
    </citation>
    <scope>NUCLEOTIDE SEQUENCE</scope>
    <source>
        <strain evidence="1">JCM 4125</strain>
    </source>
</reference>
<comment type="caution">
    <text evidence="1">The sequence shown here is derived from an EMBL/GenBank/DDBJ whole genome shotgun (WGS) entry which is preliminary data.</text>
</comment>
<keyword evidence="2" id="KW-1185">Reference proteome</keyword>
<dbReference type="EMBL" id="BMSA01000055">
    <property type="protein sequence ID" value="GGT97764.1"/>
    <property type="molecule type" value="Genomic_DNA"/>
</dbReference>
<gene>
    <name evidence="1" type="ORF">GCM10010226_89000</name>
</gene>
<sequence>MTTITRSLVTSRTRSIGLAVPTVGNPYVARAELFSPRLAAPDHPARTVRPPCAFVHRTYCGCPTGPLRVRQSPLPRRP</sequence>
<protein>
    <submittedName>
        <fullName evidence="1">Uncharacterized protein</fullName>
    </submittedName>
</protein>
<accession>A0A918HQY3</accession>
<name>A0A918HQY3_9ACTN</name>
<dbReference type="RefSeq" id="WP_373299392.1">
    <property type="nucleotide sequence ID" value="NZ_BMSA01000055.1"/>
</dbReference>
<evidence type="ECO:0000313" key="2">
    <source>
        <dbReference type="Proteomes" id="UP000646776"/>
    </source>
</evidence>
<reference evidence="1" key="1">
    <citation type="journal article" date="2014" name="Int. J. Syst. Evol. Microbiol.">
        <title>Complete genome sequence of Corynebacterium casei LMG S-19264T (=DSM 44701T), isolated from a smear-ripened cheese.</title>
        <authorList>
            <consortium name="US DOE Joint Genome Institute (JGI-PGF)"/>
            <person name="Walter F."/>
            <person name="Albersmeier A."/>
            <person name="Kalinowski J."/>
            <person name="Ruckert C."/>
        </authorList>
    </citation>
    <scope>NUCLEOTIDE SEQUENCE</scope>
    <source>
        <strain evidence="1">JCM 4125</strain>
    </source>
</reference>
<organism evidence="1 2">
    <name type="scientific">Streptomyces phaeofaciens</name>
    <dbReference type="NCBI Taxonomy" id="68254"/>
    <lineage>
        <taxon>Bacteria</taxon>
        <taxon>Bacillati</taxon>
        <taxon>Actinomycetota</taxon>
        <taxon>Actinomycetes</taxon>
        <taxon>Kitasatosporales</taxon>
        <taxon>Streptomycetaceae</taxon>
        <taxon>Streptomyces</taxon>
    </lineage>
</organism>
<proteinExistence type="predicted"/>
<dbReference type="Proteomes" id="UP000646776">
    <property type="component" value="Unassembled WGS sequence"/>
</dbReference>